<dbReference type="GO" id="GO:0010041">
    <property type="term" value="P:response to iron(III) ion"/>
    <property type="evidence" value="ECO:0007669"/>
    <property type="project" value="TreeGrafter"/>
</dbReference>
<keyword evidence="5 8" id="KW-0812">Transmembrane</keyword>
<dbReference type="EMBL" id="CP021425">
    <property type="protein sequence ID" value="ARU57895.1"/>
    <property type="molecule type" value="Genomic_DNA"/>
</dbReference>
<keyword evidence="3" id="KW-0328">Glycosyltransferase</keyword>
<dbReference type="GO" id="GO:0016763">
    <property type="term" value="F:pentosyltransferase activity"/>
    <property type="evidence" value="ECO:0007669"/>
    <property type="project" value="TreeGrafter"/>
</dbReference>
<protein>
    <submittedName>
        <fullName evidence="10">Glycosyl transferase family 39</fullName>
    </submittedName>
</protein>
<keyword evidence="7 8" id="KW-0472">Membrane</keyword>
<feature type="transmembrane region" description="Helical" evidence="8">
    <location>
        <begin position="419"/>
        <end position="439"/>
    </location>
</feature>
<name>A0A1Y0IEJ1_9GAMM</name>
<keyword evidence="2" id="KW-1003">Cell membrane</keyword>
<feature type="transmembrane region" description="Helical" evidence="8">
    <location>
        <begin position="393"/>
        <end position="410"/>
    </location>
</feature>
<evidence type="ECO:0000256" key="2">
    <source>
        <dbReference type="ARBA" id="ARBA00022475"/>
    </source>
</evidence>
<reference evidence="10 11" key="1">
    <citation type="submission" date="2017-05" db="EMBL/GenBank/DDBJ databases">
        <title>Genomic insights into alkan degradation activity of Oleiphilus messinensis.</title>
        <authorList>
            <person name="Kozyavkin S.A."/>
            <person name="Slesarev A.I."/>
            <person name="Golyshin P.N."/>
            <person name="Korzhenkov A."/>
            <person name="Golyshina O.N."/>
            <person name="Toshchakov S.V."/>
        </authorList>
    </citation>
    <scope>NUCLEOTIDE SEQUENCE [LARGE SCALE GENOMIC DNA]</scope>
    <source>
        <strain evidence="10 11">ME102</strain>
    </source>
</reference>
<accession>A0A1Y0IEJ1</accession>
<feature type="transmembrane region" description="Helical" evidence="8">
    <location>
        <begin position="214"/>
        <end position="235"/>
    </location>
</feature>
<keyword evidence="4 10" id="KW-0808">Transferase</keyword>
<dbReference type="KEGG" id="ome:OLMES_3875"/>
<feature type="domain" description="Glycosyltransferase RgtA/B/C/D-like" evidence="9">
    <location>
        <begin position="70"/>
        <end position="230"/>
    </location>
</feature>
<evidence type="ECO:0000313" key="11">
    <source>
        <dbReference type="Proteomes" id="UP000196027"/>
    </source>
</evidence>
<dbReference type="PANTHER" id="PTHR33908:SF3">
    <property type="entry name" value="UNDECAPRENYL PHOSPHATE-ALPHA-4-AMINO-4-DEOXY-L-ARABINOSE ARABINOSYL TRANSFERASE"/>
    <property type="match status" value="1"/>
</dbReference>
<sequence length="526" mass="59769">MTTARLELHADRWLTTSWFLLLCVVVGFFANNWNVPLFDLDEGAFSEATREMLASGNFSATYLNGEPRYDKPILVYWLQALSVTCFGNNEFAYRLPSALAATAWAWAIFTFAREILNVEKAKIAVLIFTTSLIVTIIGRAATADALLNLVLSLTLLDIYRYLKSSDRKILYRIYFWMALGVLTKGPVAIFFPLLISLIYCLINGAGRVWLQAVLFYRGWLVLLAVILPWCVAVWFEQGGAFFMHFLGVHNIGRFAGTMHGHGGNPFYYLAILPVILLPYTGLCWQLFVRFRAIVQEPLSQYLAIWFGVVFLFFSVSQTQLPHYLLYGGTPLFILMAHHIQGLTNRWLALLPFALFLLLLIALPWGVSLALPYTDRAYEHELLTEAMIKLGTDYKILLLLSGGLFVYLVWAKNIQLWQKLLLCGFMQSVLLSMVVAPVIANVVQTPVKKAALVARQYDENTVAFEINMPSFSVYLGDITPRREPEPGELAFTRVDKLERLNRLYPESQQELLFSEGGIRLIKIREQQ</sequence>
<evidence type="ECO:0000256" key="3">
    <source>
        <dbReference type="ARBA" id="ARBA00022676"/>
    </source>
</evidence>
<dbReference type="RefSeq" id="WP_087462740.1">
    <property type="nucleotide sequence ID" value="NZ_CP021425.1"/>
</dbReference>
<proteinExistence type="predicted"/>
<feature type="transmembrane region" description="Helical" evidence="8">
    <location>
        <begin position="12"/>
        <end position="30"/>
    </location>
</feature>
<feature type="transmembrane region" description="Helical" evidence="8">
    <location>
        <begin position="300"/>
        <end position="317"/>
    </location>
</feature>
<evidence type="ECO:0000256" key="5">
    <source>
        <dbReference type="ARBA" id="ARBA00022692"/>
    </source>
</evidence>
<dbReference type="OrthoDB" id="9775035at2"/>
<feature type="transmembrane region" description="Helical" evidence="8">
    <location>
        <begin position="91"/>
        <end position="111"/>
    </location>
</feature>
<feature type="transmembrane region" description="Helical" evidence="8">
    <location>
        <begin position="123"/>
        <end position="153"/>
    </location>
</feature>
<dbReference type="InterPro" id="IPR050297">
    <property type="entry name" value="LipidA_mod_glycosyltrf_83"/>
</dbReference>
<organism evidence="10 11">
    <name type="scientific">Oleiphilus messinensis</name>
    <dbReference type="NCBI Taxonomy" id="141451"/>
    <lineage>
        <taxon>Bacteria</taxon>
        <taxon>Pseudomonadati</taxon>
        <taxon>Pseudomonadota</taxon>
        <taxon>Gammaproteobacteria</taxon>
        <taxon>Oceanospirillales</taxon>
        <taxon>Oleiphilaceae</taxon>
        <taxon>Oleiphilus</taxon>
    </lineage>
</organism>
<evidence type="ECO:0000256" key="7">
    <source>
        <dbReference type="ARBA" id="ARBA00023136"/>
    </source>
</evidence>
<feature type="transmembrane region" description="Helical" evidence="8">
    <location>
        <begin position="173"/>
        <end position="202"/>
    </location>
</feature>
<dbReference type="InterPro" id="IPR038731">
    <property type="entry name" value="RgtA/B/C-like"/>
</dbReference>
<gene>
    <name evidence="10" type="ORF">OLMES_3875</name>
</gene>
<dbReference type="Proteomes" id="UP000196027">
    <property type="component" value="Chromosome"/>
</dbReference>
<feature type="transmembrane region" description="Helical" evidence="8">
    <location>
        <begin position="266"/>
        <end position="288"/>
    </location>
</feature>
<feature type="transmembrane region" description="Helical" evidence="8">
    <location>
        <begin position="346"/>
        <end position="373"/>
    </location>
</feature>
<keyword evidence="6 8" id="KW-1133">Transmembrane helix</keyword>
<dbReference type="Pfam" id="PF13231">
    <property type="entry name" value="PMT_2"/>
    <property type="match status" value="1"/>
</dbReference>
<dbReference type="GO" id="GO:0009103">
    <property type="term" value="P:lipopolysaccharide biosynthetic process"/>
    <property type="evidence" value="ECO:0007669"/>
    <property type="project" value="UniProtKB-ARBA"/>
</dbReference>
<dbReference type="AlphaFoldDB" id="A0A1Y0IEJ1"/>
<evidence type="ECO:0000313" key="10">
    <source>
        <dbReference type="EMBL" id="ARU57895.1"/>
    </source>
</evidence>
<evidence type="ECO:0000256" key="4">
    <source>
        <dbReference type="ARBA" id="ARBA00022679"/>
    </source>
</evidence>
<evidence type="ECO:0000256" key="6">
    <source>
        <dbReference type="ARBA" id="ARBA00022989"/>
    </source>
</evidence>
<evidence type="ECO:0000256" key="8">
    <source>
        <dbReference type="SAM" id="Phobius"/>
    </source>
</evidence>
<evidence type="ECO:0000256" key="1">
    <source>
        <dbReference type="ARBA" id="ARBA00004651"/>
    </source>
</evidence>
<keyword evidence="11" id="KW-1185">Reference proteome</keyword>
<evidence type="ECO:0000259" key="9">
    <source>
        <dbReference type="Pfam" id="PF13231"/>
    </source>
</evidence>
<dbReference type="PANTHER" id="PTHR33908">
    <property type="entry name" value="MANNOSYLTRANSFERASE YKCB-RELATED"/>
    <property type="match status" value="1"/>
</dbReference>
<dbReference type="GO" id="GO:0005886">
    <property type="term" value="C:plasma membrane"/>
    <property type="evidence" value="ECO:0007669"/>
    <property type="project" value="UniProtKB-SubCell"/>
</dbReference>
<comment type="subcellular location">
    <subcellularLocation>
        <location evidence="1">Cell membrane</location>
        <topology evidence="1">Multi-pass membrane protein</topology>
    </subcellularLocation>
</comment>